<dbReference type="eggNOG" id="ENOG5030T00">
    <property type="taxonomic scope" value="Bacteria"/>
</dbReference>
<feature type="domain" description="Dimethylamine monooxygenase subunit DmmA-like C-terminal" evidence="1">
    <location>
        <begin position="136"/>
        <end position="179"/>
    </location>
</feature>
<dbReference type="AlphaFoldDB" id="E3JB12"/>
<sequence length="188" mass="18824">MEDGGARPRVDPAELVHTSLPPWARGVVPSRATSATGADGAAHLLVGVGSESAPVLARWAAELGAGRAAVRVLRAPDGSAARALLAVALARARVGVRVWVSGPVGACLTLRATALAAGLADDELVVVPVGNGPIDVACVHCGRATEVEAEIGDTIACAGCGRPLLVFEHVSRRLGSFLGFQADAGGSA</sequence>
<keyword evidence="3" id="KW-1185">Reference proteome</keyword>
<reference evidence="2 3" key="1">
    <citation type="submission" date="2010-10" db="EMBL/GenBank/DDBJ databases">
        <title>Complete sequence of Frankia sp. EuI1c.</title>
        <authorList>
            <consortium name="US DOE Joint Genome Institute"/>
            <person name="Lucas S."/>
            <person name="Copeland A."/>
            <person name="Lapidus A."/>
            <person name="Cheng J.-F."/>
            <person name="Bruce D."/>
            <person name="Goodwin L."/>
            <person name="Pitluck S."/>
            <person name="Chertkov O."/>
            <person name="Detter J.C."/>
            <person name="Han C."/>
            <person name="Tapia R."/>
            <person name="Land M."/>
            <person name="Hauser L."/>
            <person name="Jeffries C."/>
            <person name="Kyrpides N."/>
            <person name="Ivanova N."/>
            <person name="Mikhailova N."/>
            <person name="Beauchemin N."/>
            <person name="Sen A."/>
            <person name="Sur S.A."/>
            <person name="Gtari M."/>
            <person name="Wall L."/>
            <person name="Tisa L."/>
            <person name="Woyke T."/>
        </authorList>
    </citation>
    <scope>NUCLEOTIDE SEQUENCE [LARGE SCALE GENOMIC DNA]</scope>
    <source>
        <strain evidence="3">DSM 45817 / CECT 9037 / EuI1c</strain>
    </source>
</reference>
<dbReference type="KEGG" id="fri:FraEuI1c_6663"/>
<evidence type="ECO:0000259" key="1">
    <source>
        <dbReference type="Pfam" id="PF22289"/>
    </source>
</evidence>
<dbReference type="InterPro" id="IPR048037">
    <property type="entry name" value="DmmA-like_C"/>
</dbReference>
<evidence type="ECO:0000313" key="3">
    <source>
        <dbReference type="Proteomes" id="UP000002484"/>
    </source>
</evidence>
<protein>
    <recommendedName>
        <fullName evidence="1">Dimethylamine monooxygenase subunit DmmA-like C-terminal domain-containing protein</fullName>
    </recommendedName>
</protein>
<proteinExistence type="predicted"/>
<evidence type="ECO:0000313" key="2">
    <source>
        <dbReference type="EMBL" id="ADP84633.1"/>
    </source>
</evidence>
<dbReference type="OrthoDB" id="3579011at2"/>
<dbReference type="NCBIfam" id="NF041259">
    <property type="entry name" value="mono_DmmA_fam"/>
    <property type="match status" value="1"/>
</dbReference>
<dbReference type="InParanoid" id="E3JB12"/>
<dbReference type="Pfam" id="PF22289">
    <property type="entry name" value="DmmA-like_C"/>
    <property type="match status" value="1"/>
</dbReference>
<dbReference type="Proteomes" id="UP000002484">
    <property type="component" value="Chromosome"/>
</dbReference>
<dbReference type="HOGENOM" id="CLU_114507_0_0_11"/>
<dbReference type="RefSeq" id="WP_013427744.1">
    <property type="nucleotide sequence ID" value="NC_014666.1"/>
</dbReference>
<dbReference type="STRING" id="298654.FraEuI1c_6663"/>
<name>E3JB12_PSEI1</name>
<accession>E3JB12</accession>
<gene>
    <name evidence="2" type="ordered locus">FraEuI1c_6663</name>
</gene>
<dbReference type="EMBL" id="CP002299">
    <property type="protein sequence ID" value="ADP84633.1"/>
    <property type="molecule type" value="Genomic_DNA"/>
</dbReference>
<organism evidence="2 3">
    <name type="scientific">Pseudofrankia inefficax (strain DSM 45817 / CECT 9037 / DDB 130130 / EuI1c)</name>
    <name type="common">Frankia inefficax</name>
    <dbReference type="NCBI Taxonomy" id="298654"/>
    <lineage>
        <taxon>Bacteria</taxon>
        <taxon>Bacillati</taxon>
        <taxon>Actinomycetota</taxon>
        <taxon>Actinomycetes</taxon>
        <taxon>Frankiales</taxon>
        <taxon>Frankiaceae</taxon>
        <taxon>Pseudofrankia</taxon>
    </lineage>
</organism>